<dbReference type="Gene3D" id="1.20.120.530">
    <property type="entry name" value="GntR ligand-binding domain-like"/>
    <property type="match status" value="1"/>
</dbReference>
<dbReference type="Pfam" id="PF07729">
    <property type="entry name" value="FCD"/>
    <property type="match status" value="1"/>
</dbReference>
<dbReference type="InterPro" id="IPR008920">
    <property type="entry name" value="TF_FadR/GntR_C"/>
</dbReference>
<sequence length="244" mass="26922">MLERELILVGTMSSQISNSLGMRIVSGEFRPNDSLPIEGELCQIYGVSRTTIREAIKNLAGKRLIEVSPKTGTRVLPFGEWNLLDRDVLSWRLLAQFDAKIVEDIYEMRQCFEPRASFLAARDGTAEDHALIEHHFRQLARAYEENQPVKVGSESALEFHLAIITASHNGLFVTIGAAVKSALRVSSEMLQRHAAKPSEDVALHDAVRTAIIGREPERAAAAMARLLEASQARLLPLTTAPKGA</sequence>
<dbReference type="InterPro" id="IPR000524">
    <property type="entry name" value="Tscrpt_reg_HTH_GntR"/>
</dbReference>
<evidence type="ECO:0000256" key="1">
    <source>
        <dbReference type="ARBA" id="ARBA00023015"/>
    </source>
</evidence>
<dbReference type="InterPro" id="IPR011711">
    <property type="entry name" value="GntR_C"/>
</dbReference>
<evidence type="ECO:0000313" key="6">
    <source>
        <dbReference type="Proteomes" id="UP001262410"/>
    </source>
</evidence>
<keyword evidence="2" id="KW-0238">DNA-binding</keyword>
<dbReference type="Proteomes" id="UP001262410">
    <property type="component" value="Unassembled WGS sequence"/>
</dbReference>
<dbReference type="SUPFAM" id="SSF46785">
    <property type="entry name" value="Winged helix' DNA-binding domain"/>
    <property type="match status" value="1"/>
</dbReference>
<dbReference type="SUPFAM" id="SSF48008">
    <property type="entry name" value="GntR ligand-binding domain-like"/>
    <property type="match status" value="1"/>
</dbReference>
<dbReference type="PANTHER" id="PTHR43537:SF44">
    <property type="entry name" value="GNTR FAMILY REGULATORY PROTEIN"/>
    <property type="match status" value="1"/>
</dbReference>
<proteinExistence type="predicted"/>
<evidence type="ECO:0000313" key="5">
    <source>
        <dbReference type="EMBL" id="MDR6291932.1"/>
    </source>
</evidence>
<comment type="caution">
    <text evidence="5">The sequence shown here is derived from an EMBL/GenBank/DDBJ whole genome shotgun (WGS) entry which is preliminary data.</text>
</comment>
<gene>
    <name evidence="5" type="ORF">E9232_004470</name>
</gene>
<dbReference type="SMART" id="SM00345">
    <property type="entry name" value="HTH_GNTR"/>
    <property type="match status" value="1"/>
</dbReference>
<evidence type="ECO:0000256" key="2">
    <source>
        <dbReference type="ARBA" id="ARBA00023125"/>
    </source>
</evidence>
<keyword evidence="3" id="KW-0804">Transcription</keyword>
<dbReference type="EMBL" id="JAVDPW010000008">
    <property type="protein sequence ID" value="MDR6291932.1"/>
    <property type="molecule type" value="Genomic_DNA"/>
</dbReference>
<organism evidence="5 6">
    <name type="scientific">Inquilinus ginsengisoli</name>
    <dbReference type="NCBI Taxonomy" id="363840"/>
    <lineage>
        <taxon>Bacteria</taxon>
        <taxon>Pseudomonadati</taxon>
        <taxon>Pseudomonadota</taxon>
        <taxon>Alphaproteobacteria</taxon>
        <taxon>Rhodospirillales</taxon>
        <taxon>Rhodospirillaceae</taxon>
        <taxon>Inquilinus</taxon>
    </lineage>
</organism>
<dbReference type="PROSITE" id="PS50949">
    <property type="entry name" value="HTH_GNTR"/>
    <property type="match status" value="1"/>
</dbReference>
<dbReference type="InterPro" id="IPR036390">
    <property type="entry name" value="WH_DNA-bd_sf"/>
</dbReference>
<feature type="domain" description="HTH gntR-type" evidence="4">
    <location>
        <begin position="10"/>
        <end position="78"/>
    </location>
</feature>
<accession>A0ABU1JTJ6</accession>
<name>A0ABU1JTJ6_9PROT</name>
<protein>
    <submittedName>
        <fullName evidence="5">GntR family galactonate operon transcriptional repressor</fullName>
    </submittedName>
</protein>
<dbReference type="PANTHER" id="PTHR43537">
    <property type="entry name" value="TRANSCRIPTIONAL REGULATOR, GNTR FAMILY"/>
    <property type="match status" value="1"/>
</dbReference>
<dbReference type="Gene3D" id="1.10.10.10">
    <property type="entry name" value="Winged helix-like DNA-binding domain superfamily/Winged helix DNA-binding domain"/>
    <property type="match status" value="1"/>
</dbReference>
<dbReference type="PRINTS" id="PR00035">
    <property type="entry name" value="HTHGNTR"/>
</dbReference>
<reference evidence="5 6" key="1">
    <citation type="submission" date="2023-07" db="EMBL/GenBank/DDBJ databases">
        <title>Sorghum-associated microbial communities from plants grown in Nebraska, USA.</title>
        <authorList>
            <person name="Schachtman D."/>
        </authorList>
    </citation>
    <scope>NUCLEOTIDE SEQUENCE [LARGE SCALE GENOMIC DNA]</scope>
    <source>
        <strain evidence="5 6">584</strain>
    </source>
</reference>
<dbReference type="CDD" id="cd07377">
    <property type="entry name" value="WHTH_GntR"/>
    <property type="match status" value="1"/>
</dbReference>
<dbReference type="SMART" id="SM00895">
    <property type="entry name" value="FCD"/>
    <property type="match status" value="1"/>
</dbReference>
<dbReference type="InterPro" id="IPR036388">
    <property type="entry name" value="WH-like_DNA-bd_sf"/>
</dbReference>
<keyword evidence="1" id="KW-0805">Transcription regulation</keyword>
<evidence type="ECO:0000256" key="3">
    <source>
        <dbReference type="ARBA" id="ARBA00023163"/>
    </source>
</evidence>
<dbReference type="RefSeq" id="WP_309797576.1">
    <property type="nucleotide sequence ID" value="NZ_JAVDPW010000008.1"/>
</dbReference>
<dbReference type="Pfam" id="PF00392">
    <property type="entry name" value="GntR"/>
    <property type="match status" value="1"/>
</dbReference>
<evidence type="ECO:0000259" key="4">
    <source>
        <dbReference type="PROSITE" id="PS50949"/>
    </source>
</evidence>
<keyword evidence="6" id="KW-1185">Reference proteome</keyword>